<reference evidence="10" key="2">
    <citation type="submission" date="2021-09" db="EMBL/GenBank/DDBJ databases">
        <authorList>
            <person name="Gilroy R."/>
        </authorList>
    </citation>
    <scope>NUCLEOTIDE SEQUENCE</scope>
    <source>
        <strain evidence="10">ChiGjej3B3-7470</strain>
    </source>
</reference>
<reference evidence="10" key="1">
    <citation type="journal article" date="2021" name="PeerJ">
        <title>Extensive microbial diversity within the chicken gut microbiome revealed by metagenomics and culture.</title>
        <authorList>
            <person name="Gilroy R."/>
            <person name="Ravi A."/>
            <person name="Getino M."/>
            <person name="Pursley I."/>
            <person name="Horton D.L."/>
            <person name="Alikhan N.F."/>
            <person name="Baker D."/>
            <person name="Gharbi K."/>
            <person name="Hall N."/>
            <person name="Watson M."/>
            <person name="Adriaenssens E.M."/>
            <person name="Foster-Nyarko E."/>
            <person name="Jarju S."/>
            <person name="Secka A."/>
            <person name="Antonio M."/>
            <person name="Oren A."/>
            <person name="Chaudhuri R.R."/>
            <person name="La Ragione R."/>
            <person name="Hildebrand F."/>
            <person name="Pallen M.J."/>
        </authorList>
    </citation>
    <scope>NUCLEOTIDE SEQUENCE</scope>
    <source>
        <strain evidence="10">ChiGjej3B3-7470</strain>
    </source>
</reference>
<proteinExistence type="inferred from homology"/>
<organism evidence="10 11">
    <name type="scientific">Tessaracoccus flavescens</name>
    <dbReference type="NCBI Taxonomy" id="399497"/>
    <lineage>
        <taxon>Bacteria</taxon>
        <taxon>Bacillati</taxon>
        <taxon>Actinomycetota</taxon>
        <taxon>Actinomycetes</taxon>
        <taxon>Propionibacteriales</taxon>
        <taxon>Propionibacteriaceae</taxon>
        <taxon>Tessaracoccus</taxon>
    </lineage>
</organism>
<dbReference type="Gene3D" id="1.20.1720.10">
    <property type="entry name" value="Multidrug resistance protein D"/>
    <property type="match status" value="1"/>
</dbReference>
<feature type="transmembrane region" description="Helical" evidence="8">
    <location>
        <begin position="142"/>
        <end position="161"/>
    </location>
</feature>
<keyword evidence="3" id="KW-0813">Transport</keyword>
<feature type="transmembrane region" description="Helical" evidence="8">
    <location>
        <begin position="305"/>
        <end position="323"/>
    </location>
</feature>
<dbReference type="FunFam" id="1.20.1720.10:FF:000004">
    <property type="entry name" value="EmrB/QacA family drug resistance transporter"/>
    <property type="match status" value="1"/>
</dbReference>
<dbReference type="PROSITE" id="PS50850">
    <property type="entry name" value="MFS"/>
    <property type="match status" value="1"/>
</dbReference>
<dbReference type="InterPro" id="IPR004638">
    <property type="entry name" value="EmrB-like"/>
</dbReference>
<evidence type="ECO:0000256" key="7">
    <source>
        <dbReference type="ARBA" id="ARBA00023136"/>
    </source>
</evidence>
<evidence type="ECO:0000313" key="11">
    <source>
        <dbReference type="Proteomes" id="UP000712713"/>
    </source>
</evidence>
<keyword evidence="4" id="KW-1003">Cell membrane</keyword>
<keyword evidence="7 8" id="KW-0472">Membrane</keyword>
<dbReference type="NCBIfam" id="TIGR00711">
    <property type="entry name" value="efflux_EmrB"/>
    <property type="match status" value="1"/>
</dbReference>
<evidence type="ECO:0000259" key="9">
    <source>
        <dbReference type="PROSITE" id="PS50850"/>
    </source>
</evidence>
<dbReference type="Proteomes" id="UP000712713">
    <property type="component" value="Unassembled WGS sequence"/>
</dbReference>
<feature type="transmembrane region" description="Helical" evidence="8">
    <location>
        <begin position="50"/>
        <end position="69"/>
    </location>
</feature>
<dbReference type="AlphaFoldDB" id="A0A921JQI4"/>
<dbReference type="EMBL" id="DYZF01000089">
    <property type="protein sequence ID" value="HJE51096.1"/>
    <property type="molecule type" value="Genomic_DNA"/>
</dbReference>
<feature type="transmembrane region" description="Helical" evidence="8">
    <location>
        <begin position="270"/>
        <end position="293"/>
    </location>
</feature>
<feature type="transmembrane region" description="Helical" evidence="8">
    <location>
        <begin position="363"/>
        <end position="383"/>
    </location>
</feature>
<dbReference type="InterPro" id="IPR005829">
    <property type="entry name" value="Sugar_transporter_CS"/>
</dbReference>
<keyword evidence="6 8" id="KW-1133">Transmembrane helix</keyword>
<feature type="domain" description="Major facilitator superfamily (MFS) profile" evidence="9">
    <location>
        <begin position="16"/>
        <end position="500"/>
    </location>
</feature>
<dbReference type="PRINTS" id="PR01035">
    <property type="entry name" value="TCRTETA"/>
</dbReference>
<comment type="caution">
    <text evidence="10">The sequence shown here is derived from an EMBL/GenBank/DDBJ whole genome shotgun (WGS) entry which is preliminary data.</text>
</comment>
<evidence type="ECO:0000313" key="10">
    <source>
        <dbReference type="EMBL" id="HJE51096.1"/>
    </source>
</evidence>
<dbReference type="PROSITE" id="PS00216">
    <property type="entry name" value="SUGAR_TRANSPORT_1"/>
    <property type="match status" value="1"/>
</dbReference>
<dbReference type="Pfam" id="PF07690">
    <property type="entry name" value="MFS_1"/>
    <property type="match status" value="1"/>
</dbReference>
<sequence length="678" mass="73154">MTKQPAPFDFAAIRWAYFGLVIGMFTASISQTIVGPAIPRIVADLGGLAWYSWLSTIVMLVSAVVTPISGKLSDIFGRRRFYILGLLLFMAGSMLSGLATSFAFLIVARTIQGAGMGILMPLSQTILGDLIPPRQRGKYQGYMGAIMGASQVAGPLLGGWITDVSSWRWLFYISMPVAIVALIIVVRHLHIPELSIPAKIDYAGISTMTVGVSSTLLGISMGGQSGWLEPQVLVLLGVGLAFLIAFVLVERKAEEPIVPLHLFRNSVFTMSTAAAFFMNMSMMAVLIYVPVYAQGVLRMSATESGLILIPMNVTLFAIGIVVGNLTTRTGHYKEFAVLGGVLQVVGAVLMLRLDADSARWELILSTSVLGLGYGLAFQIYVLAVQNAVQRRDLGVATSSLQFFRNIGNTLGTAVAGTIMTTHLMSGISQRMTPALEEKVPSGGLDPNAVLNPGALAYLPTELADLLRASLSDSMHAVFLVMPPLVLASLIFTLFIKPLKLRDTLSTPDDRGREMLDATAMSSPDQERMLSPEDSSARMRERITGAHLILLAEQVRDDNAILRDAVAEFGGGDLERGLQILRSTGTMLLTEDPAVMDEHEAFAVELSKRGQQRNMLSDSLTARLDAVAELVSHRPTGAPTKPRLNTADGIDGVGLRRAMMMLDSALVADIATRRWDEQN</sequence>
<feature type="transmembrane region" description="Helical" evidence="8">
    <location>
        <begin position="81"/>
        <end position="105"/>
    </location>
</feature>
<name>A0A921JQI4_9ACTN</name>
<evidence type="ECO:0000256" key="8">
    <source>
        <dbReference type="SAM" id="Phobius"/>
    </source>
</evidence>
<evidence type="ECO:0000256" key="5">
    <source>
        <dbReference type="ARBA" id="ARBA00022692"/>
    </source>
</evidence>
<evidence type="ECO:0000256" key="3">
    <source>
        <dbReference type="ARBA" id="ARBA00022448"/>
    </source>
</evidence>
<feature type="transmembrane region" description="Helical" evidence="8">
    <location>
        <begin position="232"/>
        <end position="249"/>
    </location>
</feature>
<feature type="transmembrane region" description="Helical" evidence="8">
    <location>
        <begin position="476"/>
        <end position="495"/>
    </location>
</feature>
<dbReference type="GO" id="GO:0005886">
    <property type="term" value="C:plasma membrane"/>
    <property type="evidence" value="ECO:0007669"/>
    <property type="project" value="UniProtKB-SubCell"/>
</dbReference>
<dbReference type="InterPro" id="IPR011701">
    <property type="entry name" value="MFS"/>
</dbReference>
<dbReference type="InterPro" id="IPR001958">
    <property type="entry name" value="Tet-R_TetA/multi-R_MdtG-like"/>
</dbReference>
<dbReference type="InterPro" id="IPR036259">
    <property type="entry name" value="MFS_trans_sf"/>
</dbReference>
<feature type="transmembrane region" description="Helical" evidence="8">
    <location>
        <begin position="167"/>
        <end position="190"/>
    </location>
</feature>
<feature type="transmembrane region" description="Helical" evidence="8">
    <location>
        <begin position="335"/>
        <end position="351"/>
    </location>
</feature>
<gene>
    <name evidence="10" type="ORF">K8V15_03820</name>
</gene>
<accession>A0A921JQI4</accession>
<keyword evidence="5 8" id="KW-0812">Transmembrane</keyword>
<evidence type="ECO:0000256" key="1">
    <source>
        <dbReference type="ARBA" id="ARBA00004651"/>
    </source>
</evidence>
<comment type="similarity">
    <text evidence="2">Belongs to the major facilitator superfamily. TCR/Tet family.</text>
</comment>
<feature type="transmembrane region" description="Helical" evidence="8">
    <location>
        <begin position="12"/>
        <end position="38"/>
    </location>
</feature>
<dbReference type="SUPFAM" id="SSF103473">
    <property type="entry name" value="MFS general substrate transporter"/>
    <property type="match status" value="1"/>
</dbReference>
<comment type="subcellular location">
    <subcellularLocation>
        <location evidence="1">Cell membrane</location>
        <topology evidence="1">Multi-pass membrane protein</topology>
    </subcellularLocation>
</comment>
<protein>
    <submittedName>
        <fullName evidence="10">MFS transporter</fullName>
    </submittedName>
</protein>
<evidence type="ECO:0000256" key="4">
    <source>
        <dbReference type="ARBA" id="ARBA00022475"/>
    </source>
</evidence>
<dbReference type="CDD" id="cd17502">
    <property type="entry name" value="MFS_Azr1_MDR_like"/>
    <property type="match status" value="1"/>
</dbReference>
<dbReference type="PANTHER" id="PTHR23501">
    <property type="entry name" value="MAJOR FACILITATOR SUPERFAMILY"/>
    <property type="match status" value="1"/>
</dbReference>
<dbReference type="InterPro" id="IPR020846">
    <property type="entry name" value="MFS_dom"/>
</dbReference>
<dbReference type="Gene3D" id="1.20.1250.20">
    <property type="entry name" value="MFS general substrate transporter like domains"/>
    <property type="match status" value="1"/>
</dbReference>
<evidence type="ECO:0000256" key="2">
    <source>
        <dbReference type="ARBA" id="ARBA00007520"/>
    </source>
</evidence>
<dbReference type="GO" id="GO:0022857">
    <property type="term" value="F:transmembrane transporter activity"/>
    <property type="evidence" value="ECO:0007669"/>
    <property type="project" value="InterPro"/>
</dbReference>
<evidence type="ECO:0000256" key="6">
    <source>
        <dbReference type="ARBA" id="ARBA00022989"/>
    </source>
</evidence>
<dbReference type="PANTHER" id="PTHR23501:SF197">
    <property type="entry name" value="COMD"/>
    <property type="match status" value="1"/>
</dbReference>